<gene>
    <name evidence="2" type="ORF">TBRA_LOCUS16262</name>
</gene>
<protein>
    <submittedName>
        <fullName evidence="2">Uncharacterized protein</fullName>
    </submittedName>
</protein>
<dbReference type="EMBL" id="CADCXV010001480">
    <property type="protein sequence ID" value="CAB0044674.1"/>
    <property type="molecule type" value="Genomic_DNA"/>
</dbReference>
<name>A0A6H5J3P4_9HYME</name>
<keyword evidence="3" id="KW-1185">Reference proteome</keyword>
<dbReference type="AlphaFoldDB" id="A0A6H5J3P4"/>
<organism evidence="2 3">
    <name type="scientific">Trichogramma brassicae</name>
    <dbReference type="NCBI Taxonomy" id="86971"/>
    <lineage>
        <taxon>Eukaryota</taxon>
        <taxon>Metazoa</taxon>
        <taxon>Ecdysozoa</taxon>
        <taxon>Arthropoda</taxon>
        <taxon>Hexapoda</taxon>
        <taxon>Insecta</taxon>
        <taxon>Pterygota</taxon>
        <taxon>Neoptera</taxon>
        <taxon>Endopterygota</taxon>
        <taxon>Hymenoptera</taxon>
        <taxon>Apocrita</taxon>
        <taxon>Proctotrupomorpha</taxon>
        <taxon>Chalcidoidea</taxon>
        <taxon>Trichogrammatidae</taxon>
        <taxon>Trichogramma</taxon>
    </lineage>
</organism>
<evidence type="ECO:0000256" key="1">
    <source>
        <dbReference type="SAM" id="MobiDB-lite"/>
    </source>
</evidence>
<feature type="compositionally biased region" description="Low complexity" evidence="1">
    <location>
        <begin position="88"/>
        <end position="97"/>
    </location>
</feature>
<feature type="compositionally biased region" description="Acidic residues" evidence="1">
    <location>
        <begin position="50"/>
        <end position="65"/>
    </location>
</feature>
<evidence type="ECO:0000313" key="2">
    <source>
        <dbReference type="EMBL" id="CAB0044674.1"/>
    </source>
</evidence>
<sequence length="157" mass="17711">MGHNPDVHLSIYRQQLAVNDITQVSKWLEYASYDFIETDDGGRMRVTEETSSDIEEDDTSLDDGGESLLMQNEPVDYLDNIDTIQQASTSSTSTSESNPVQTPSSTSTSESYRVQTPLTRKNEKKLLDKLKSYLQLLNPDGALSIHVCRQHLLNRRT</sequence>
<feature type="compositionally biased region" description="Polar residues" evidence="1">
    <location>
        <begin position="98"/>
        <end position="119"/>
    </location>
</feature>
<reference evidence="2 3" key="1">
    <citation type="submission" date="2020-02" db="EMBL/GenBank/DDBJ databases">
        <authorList>
            <person name="Ferguson B K."/>
        </authorList>
    </citation>
    <scope>NUCLEOTIDE SEQUENCE [LARGE SCALE GENOMIC DNA]</scope>
</reference>
<dbReference type="Proteomes" id="UP000479190">
    <property type="component" value="Unassembled WGS sequence"/>
</dbReference>
<accession>A0A6H5J3P4</accession>
<feature type="region of interest" description="Disordered" evidence="1">
    <location>
        <begin position="44"/>
        <end position="120"/>
    </location>
</feature>
<evidence type="ECO:0000313" key="3">
    <source>
        <dbReference type="Proteomes" id="UP000479190"/>
    </source>
</evidence>
<proteinExistence type="predicted"/>